<evidence type="ECO:0000313" key="1">
    <source>
        <dbReference type="EMBL" id="CAJ0595224.1"/>
    </source>
</evidence>
<dbReference type="InterPro" id="IPR029033">
    <property type="entry name" value="His_PPase_superfam"/>
</dbReference>
<reference evidence="1" key="1">
    <citation type="submission" date="2023-07" db="EMBL/GenBank/DDBJ databases">
        <authorList>
            <consortium name="CYATHOMIX"/>
        </authorList>
    </citation>
    <scope>NUCLEOTIDE SEQUENCE</scope>
    <source>
        <strain evidence="1">N/A</strain>
    </source>
</reference>
<comment type="caution">
    <text evidence="1">The sequence shown here is derived from an EMBL/GenBank/DDBJ whole genome shotgun (WGS) entry which is preliminary data.</text>
</comment>
<protein>
    <submittedName>
        <fullName evidence="1">Uncharacterized protein</fullName>
    </submittedName>
</protein>
<organism evidence="1 2">
    <name type="scientific">Cylicocyclus nassatus</name>
    <name type="common">Nematode worm</name>
    <dbReference type="NCBI Taxonomy" id="53992"/>
    <lineage>
        <taxon>Eukaryota</taxon>
        <taxon>Metazoa</taxon>
        <taxon>Ecdysozoa</taxon>
        <taxon>Nematoda</taxon>
        <taxon>Chromadorea</taxon>
        <taxon>Rhabditida</taxon>
        <taxon>Rhabditina</taxon>
        <taxon>Rhabditomorpha</taxon>
        <taxon>Strongyloidea</taxon>
        <taxon>Strongylidae</taxon>
        <taxon>Cylicocyclus</taxon>
    </lineage>
</organism>
<dbReference type="PROSITE" id="PS00262">
    <property type="entry name" value="INSULIN"/>
    <property type="match status" value="1"/>
</dbReference>
<dbReference type="Gene3D" id="3.40.50.1240">
    <property type="entry name" value="Phosphoglycerate mutase-like"/>
    <property type="match status" value="1"/>
</dbReference>
<dbReference type="Pfam" id="PF00328">
    <property type="entry name" value="His_Phos_2"/>
    <property type="match status" value="1"/>
</dbReference>
<dbReference type="InterPro" id="IPR022353">
    <property type="entry name" value="Insulin_CS"/>
</dbReference>
<name>A0AA36GN87_CYLNA</name>
<accession>A0AA36GN87</accession>
<gene>
    <name evidence="1" type="ORF">CYNAS_LOCUS7207</name>
</gene>
<dbReference type="SUPFAM" id="SSF53254">
    <property type="entry name" value="Phosphoglycerate mutase-like"/>
    <property type="match status" value="1"/>
</dbReference>
<dbReference type="Proteomes" id="UP001176961">
    <property type="component" value="Unassembled WGS sequence"/>
</dbReference>
<proteinExistence type="predicted"/>
<keyword evidence="2" id="KW-1185">Reference proteome</keyword>
<dbReference type="EMBL" id="CATQJL010000112">
    <property type="protein sequence ID" value="CAJ0595224.1"/>
    <property type="molecule type" value="Genomic_DNA"/>
</dbReference>
<evidence type="ECO:0000313" key="2">
    <source>
        <dbReference type="Proteomes" id="UP001176961"/>
    </source>
</evidence>
<dbReference type="InterPro" id="IPR000560">
    <property type="entry name" value="His_Pase_clade-2"/>
</dbReference>
<dbReference type="AlphaFoldDB" id="A0AA36GN87"/>
<sequence>MWAGGVGQFTAVPIYSEEEDDEIIRSSEEMSCDWFLEIYLRHCDLEKTTDRVKQFNSLYKCLLPNTSVLFEDEETLAEVEDLIYKDENGMTVPEWFKNMSNELHKFADKAISYRYFANEFRNIRILTSLQGPFLKNIFDTLSEQWKEYANFGSVRRKFIAYFVEDYLIFTMLHALGCGKAALGESYPKYSAILMLELYKRNEEPVVKLLYKEKTMNDPVDITRNVRGCCSTPCDLKKLAEYCSDIMIDYDNRCG</sequence>
<dbReference type="GO" id="GO:0016791">
    <property type="term" value="F:phosphatase activity"/>
    <property type="evidence" value="ECO:0007669"/>
    <property type="project" value="UniProtKB-ARBA"/>
</dbReference>